<comment type="caution">
    <text evidence="1">The sequence shown here is derived from an EMBL/GenBank/DDBJ whole genome shotgun (WGS) entry which is preliminary data.</text>
</comment>
<name>A0A120CYE3_HYPSL</name>
<dbReference type="STRING" id="121290.APY04_0184"/>
<accession>A0A120CYE3</accession>
<dbReference type="Proteomes" id="UP000059074">
    <property type="component" value="Unassembled WGS sequence"/>
</dbReference>
<sequence>MAGRFIALGDDVKARGHNPNRRICSWWYCTKCGLVYLNNAVTRKAIKASCPGDDE</sequence>
<dbReference type="AlphaFoldDB" id="A0A120CYE3"/>
<keyword evidence="2" id="KW-1185">Reference proteome</keyword>
<organism evidence="1 2">
    <name type="scientific">Hyphomicrobium sulfonivorans</name>
    <dbReference type="NCBI Taxonomy" id="121290"/>
    <lineage>
        <taxon>Bacteria</taxon>
        <taxon>Pseudomonadati</taxon>
        <taxon>Pseudomonadota</taxon>
        <taxon>Alphaproteobacteria</taxon>
        <taxon>Hyphomicrobiales</taxon>
        <taxon>Hyphomicrobiaceae</taxon>
        <taxon>Hyphomicrobium</taxon>
    </lineage>
</organism>
<protein>
    <submittedName>
        <fullName evidence="1">Uncharacterized protein</fullName>
    </submittedName>
</protein>
<proteinExistence type="predicted"/>
<reference evidence="1 2" key="1">
    <citation type="submission" date="2015-10" db="EMBL/GenBank/DDBJ databases">
        <title>Transcriptomic analysis of a linuron degrading triple-species bacterial consortium.</title>
        <authorList>
            <person name="Albers P."/>
        </authorList>
    </citation>
    <scope>NUCLEOTIDE SEQUENCE [LARGE SCALE GENOMIC DNA]</scope>
    <source>
        <strain evidence="1 2">WDL6</strain>
    </source>
</reference>
<dbReference type="EMBL" id="LMTR01000012">
    <property type="protein sequence ID" value="KWT72390.1"/>
    <property type="molecule type" value="Genomic_DNA"/>
</dbReference>
<evidence type="ECO:0000313" key="2">
    <source>
        <dbReference type="Proteomes" id="UP000059074"/>
    </source>
</evidence>
<gene>
    <name evidence="1" type="ORF">APY04_0184</name>
</gene>
<evidence type="ECO:0000313" key="1">
    <source>
        <dbReference type="EMBL" id="KWT72390.1"/>
    </source>
</evidence>